<dbReference type="Pfam" id="PF13837">
    <property type="entry name" value="Myb_DNA-bind_4"/>
    <property type="match status" value="1"/>
</dbReference>
<organism evidence="3">
    <name type="scientific">Thrips palmi</name>
    <name type="common">Melon thrips</name>
    <dbReference type="NCBI Taxonomy" id="161013"/>
    <lineage>
        <taxon>Eukaryota</taxon>
        <taxon>Metazoa</taxon>
        <taxon>Ecdysozoa</taxon>
        <taxon>Arthropoda</taxon>
        <taxon>Hexapoda</taxon>
        <taxon>Insecta</taxon>
        <taxon>Pterygota</taxon>
        <taxon>Neoptera</taxon>
        <taxon>Paraneoptera</taxon>
        <taxon>Thysanoptera</taxon>
        <taxon>Terebrantia</taxon>
        <taxon>Thripoidea</taxon>
        <taxon>Thripidae</taxon>
        <taxon>Thrips</taxon>
    </lineage>
</organism>
<evidence type="ECO:0000313" key="2">
    <source>
        <dbReference type="Proteomes" id="UP000515158"/>
    </source>
</evidence>
<dbReference type="InParanoid" id="A0A6P8YHT5"/>
<proteinExistence type="predicted"/>
<sequence length="212" mass="24760">MNHLLLMTFRSWRGGVCFKSILVYPRPINLIFRRRKEISSHEYFKTIGRKPDRIWDSLVEDSVQSTEERRAPKKKEGGVGSWDDGAQWALMHELVPHRLKLRTQRYSVDVWEIVSQKMQTSHNLHEVYTPDQIAEKVRLMKRTLRDVKNGKRKTEWPFTEVMIHIFEKPIEEDEDEGDFTFSVGSFNSYLNGMPAGANSSSISAEQRVFGQS</sequence>
<dbReference type="KEGG" id="tpal:117640744"/>
<accession>A0A6P8YHT5</accession>
<name>A0A6P8YHT5_THRPL</name>
<keyword evidence="2" id="KW-1185">Reference proteome</keyword>
<evidence type="ECO:0000259" key="1">
    <source>
        <dbReference type="Pfam" id="PF13837"/>
    </source>
</evidence>
<dbReference type="AlphaFoldDB" id="A0A6P8YHT5"/>
<protein>
    <submittedName>
        <fullName evidence="3">Uncharacterized protein LOC117640744</fullName>
    </submittedName>
</protein>
<dbReference type="GeneID" id="117640744"/>
<reference evidence="3" key="1">
    <citation type="submission" date="2025-08" db="UniProtKB">
        <authorList>
            <consortium name="RefSeq"/>
        </authorList>
    </citation>
    <scope>IDENTIFICATION</scope>
    <source>
        <tissue evidence="3">Total insect</tissue>
    </source>
</reference>
<gene>
    <name evidence="3" type="primary">LOC117640744</name>
</gene>
<dbReference type="InterPro" id="IPR044822">
    <property type="entry name" value="Myb_DNA-bind_4"/>
</dbReference>
<feature type="domain" description="Myb/SANT-like DNA-binding" evidence="1">
    <location>
        <begin position="97"/>
        <end position="162"/>
    </location>
</feature>
<evidence type="ECO:0000313" key="3">
    <source>
        <dbReference type="RefSeq" id="XP_034233522.1"/>
    </source>
</evidence>
<dbReference type="RefSeq" id="XP_034233522.1">
    <property type="nucleotide sequence ID" value="XM_034377631.1"/>
</dbReference>
<dbReference type="Proteomes" id="UP000515158">
    <property type="component" value="Unplaced"/>
</dbReference>